<dbReference type="EMBL" id="BOMN01000013">
    <property type="protein sequence ID" value="GIE18093.1"/>
    <property type="molecule type" value="Genomic_DNA"/>
</dbReference>
<protein>
    <submittedName>
        <fullName evidence="2">Uncharacterized protein</fullName>
    </submittedName>
</protein>
<proteinExistence type="predicted"/>
<reference evidence="2 3" key="1">
    <citation type="submission" date="2021-01" db="EMBL/GenBank/DDBJ databases">
        <title>Whole genome shotgun sequence of Actinoplanes humidus NBRC 14915.</title>
        <authorList>
            <person name="Komaki H."/>
            <person name="Tamura T."/>
        </authorList>
    </citation>
    <scope>NUCLEOTIDE SEQUENCE [LARGE SCALE GENOMIC DNA]</scope>
    <source>
        <strain evidence="2 3">NBRC 14915</strain>
    </source>
</reference>
<dbReference type="RefSeq" id="WP_203835346.1">
    <property type="nucleotide sequence ID" value="NZ_BAAATV010000004.1"/>
</dbReference>
<feature type="transmembrane region" description="Helical" evidence="1">
    <location>
        <begin position="43"/>
        <end position="60"/>
    </location>
</feature>
<gene>
    <name evidence="2" type="ORF">Ahu01nite_011950</name>
</gene>
<keyword evidence="3" id="KW-1185">Reference proteome</keyword>
<name>A0ABQ3ZHL9_9ACTN</name>
<accession>A0ABQ3ZHL9</accession>
<evidence type="ECO:0000313" key="3">
    <source>
        <dbReference type="Proteomes" id="UP000603200"/>
    </source>
</evidence>
<evidence type="ECO:0000313" key="2">
    <source>
        <dbReference type="EMBL" id="GIE18093.1"/>
    </source>
</evidence>
<keyword evidence="1" id="KW-0812">Transmembrane</keyword>
<sequence length="71" mass="7587">MVTASLRAVLQLLVPVALLAAFELLNAHAGHLDALDDVMEFAATWLIYLIFAAVAALVAGNRWRVAATVQV</sequence>
<comment type="caution">
    <text evidence="2">The sequence shown here is derived from an EMBL/GenBank/DDBJ whole genome shotgun (WGS) entry which is preliminary data.</text>
</comment>
<keyword evidence="1" id="KW-1133">Transmembrane helix</keyword>
<keyword evidence="1" id="KW-0472">Membrane</keyword>
<dbReference type="Proteomes" id="UP000603200">
    <property type="component" value="Unassembled WGS sequence"/>
</dbReference>
<evidence type="ECO:0000256" key="1">
    <source>
        <dbReference type="SAM" id="Phobius"/>
    </source>
</evidence>
<organism evidence="2 3">
    <name type="scientific">Winogradskya humida</name>
    <dbReference type="NCBI Taxonomy" id="113566"/>
    <lineage>
        <taxon>Bacteria</taxon>
        <taxon>Bacillati</taxon>
        <taxon>Actinomycetota</taxon>
        <taxon>Actinomycetes</taxon>
        <taxon>Micromonosporales</taxon>
        <taxon>Micromonosporaceae</taxon>
        <taxon>Winogradskya</taxon>
    </lineage>
</organism>